<comment type="caution">
    <text evidence="2">The sequence shown here is derived from an EMBL/GenBank/DDBJ whole genome shotgun (WGS) entry which is preliminary data.</text>
</comment>
<feature type="compositionally biased region" description="Basic and acidic residues" evidence="1">
    <location>
        <begin position="139"/>
        <end position="149"/>
    </location>
</feature>
<reference evidence="2 3" key="1">
    <citation type="journal article" date="2024" name="Plant Biotechnol. J.">
        <title>Dendrobium thyrsiflorum genome and its molecular insights into genes involved in important horticultural traits.</title>
        <authorList>
            <person name="Chen B."/>
            <person name="Wang J.Y."/>
            <person name="Zheng P.J."/>
            <person name="Li K.L."/>
            <person name="Liang Y.M."/>
            <person name="Chen X.F."/>
            <person name="Zhang C."/>
            <person name="Zhao X."/>
            <person name="He X."/>
            <person name="Zhang G.Q."/>
            <person name="Liu Z.J."/>
            <person name="Xu Q."/>
        </authorList>
    </citation>
    <scope>NUCLEOTIDE SEQUENCE [LARGE SCALE GENOMIC DNA]</scope>
    <source>
        <strain evidence="2">GZMU011</strain>
    </source>
</reference>
<evidence type="ECO:0000256" key="1">
    <source>
        <dbReference type="SAM" id="MobiDB-lite"/>
    </source>
</evidence>
<name>A0ABD0VMM4_DENTH</name>
<proteinExistence type="predicted"/>
<feature type="region of interest" description="Disordered" evidence="1">
    <location>
        <begin position="139"/>
        <end position="167"/>
    </location>
</feature>
<dbReference type="EMBL" id="JANQDX010000005">
    <property type="protein sequence ID" value="KAL0923877.1"/>
    <property type="molecule type" value="Genomic_DNA"/>
</dbReference>
<evidence type="ECO:0000313" key="2">
    <source>
        <dbReference type="EMBL" id="KAL0923877.1"/>
    </source>
</evidence>
<keyword evidence="3" id="KW-1185">Reference proteome</keyword>
<protein>
    <submittedName>
        <fullName evidence="2">Uncharacterized protein</fullName>
    </submittedName>
</protein>
<evidence type="ECO:0000313" key="3">
    <source>
        <dbReference type="Proteomes" id="UP001552299"/>
    </source>
</evidence>
<sequence length="167" mass="18131">MLVSVGRRQSVFDEEVKGSNEWELFVVGCSIIVKHPYYEALLNAMKRTWALKGTPNPLSMNGFDAIGEHTGDDHDRNIMVPFGGKPSGSEGPDRDRLPMVPFSGKTIGSGSLYCRSSGAAPVSHPTALEKSAYRRRVCRGKDDGARGEDGGAEAYKSRRGKYIPASP</sequence>
<dbReference type="AlphaFoldDB" id="A0ABD0VMM4"/>
<dbReference type="Proteomes" id="UP001552299">
    <property type="component" value="Unassembled WGS sequence"/>
</dbReference>
<accession>A0ABD0VMM4</accession>
<organism evidence="2 3">
    <name type="scientific">Dendrobium thyrsiflorum</name>
    <name type="common">Pinecone-like raceme dendrobium</name>
    <name type="synonym">Orchid</name>
    <dbReference type="NCBI Taxonomy" id="117978"/>
    <lineage>
        <taxon>Eukaryota</taxon>
        <taxon>Viridiplantae</taxon>
        <taxon>Streptophyta</taxon>
        <taxon>Embryophyta</taxon>
        <taxon>Tracheophyta</taxon>
        <taxon>Spermatophyta</taxon>
        <taxon>Magnoliopsida</taxon>
        <taxon>Liliopsida</taxon>
        <taxon>Asparagales</taxon>
        <taxon>Orchidaceae</taxon>
        <taxon>Epidendroideae</taxon>
        <taxon>Malaxideae</taxon>
        <taxon>Dendrobiinae</taxon>
        <taxon>Dendrobium</taxon>
    </lineage>
</organism>
<gene>
    <name evidence="2" type="ORF">M5K25_004662</name>
</gene>